<dbReference type="EMBL" id="QWVT01000002">
    <property type="protein sequence ID" value="RID88792.1"/>
    <property type="molecule type" value="Genomic_DNA"/>
</dbReference>
<name>A0A398BFJ4_9BACI</name>
<proteinExistence type="predicted"/>
<dbReference type="AlphaFoldDB" id="A0A398BFJ4"/>
<comment type="caution">
    <text evidence="1">The sequence shown here is derived from an EMBL/GenBank/DDBJ whole genome shotgun (WGS) entry which is preliminary data.</text>
</comment>
<dbReference type="InterPro" id="IPR029063">
    <property type="entry name" value="SAM-dependent_MTases_sf"/>
</dbReference>
<dbReference type="SUPFAM" id="SSF53335">
    <property type="entry name" value="S-adenosyl-L-methionine-dependent methyltransferases"/>
    <property type="match status" value="1"/>
</dbReference>
<gene>
    <name evidence="1" type="ORF">D1970_00665</name>
</gene>
<evidence type="ECO:0008006" key="3">
    <source>
        <dbReference type="Google" id="ProtNLM"/>
    </source>
</evidence>
<sequence>MNVRESYVRECTETVHMLAKEYLTSPFNVLEMFAGSGSIYTKGFVDFSEKIIGYELNKELQAAFEQNITNGQFIQANSIEKLMNDEFQRDLIDSNINIISIDNPLGQYNGDFFENFQIMDHIKNVIPLNQKSILCLNLVKTPYHPERHGEWINRRSEFFRDNGLNVNLDAAVNTYISLLELQEIKILDYRAVLREKHEGIDYYYMLFVVVEG</sequence>
<evidence type="ECO:0000313" key="1">
    <source>
        <dbReference type="EMBL" id="RID88792.1"/>
    </source>
</evidence>
<dbReference type="Proteomes" id="UP000265816">
    <property type="component" value="Unassembled WGS sequence"/>
</dbReference>
<reference evidence="1 2" key="1">
    <citation type="submission" date="2018-08" db="EMBL/GenBank/DDBJ databases">
        <title>Bacillus jemisoniae sp. nov., Bacillus chryseoplanitiae sp. nov., Bacillus resnikiae sp. nov., and Bacillus frankliniae sp. nov., isolated from Viking spacecraft and associated surfaces.</title>
        <authorList>
            <person name="Seuylemezian A."/>
            <person name="Vaishampayan P."/>
        </authorList>
    </citation>
    <scope>NUCLEOTIDE SEQUENCE [LARGE SCALE GENOMIC DNA]</scope>
    <source>
        <strain evidence="1 2">JJ-247</strain>
    </source>
</reference>
<keyword evidence="2" id="KW-1185">Reference proteome</keyword>
<protein>
    <recommendedName>
        <fullName evidence="3">SAM-dependent methyltransferase</fullName>
    </recommendedName>
</protein>
<accession>A0A398BFJ4</accession>
<organism evidence="1 2">
    <name type="scientific">Mesobacillus zeae</name>
    <dbReference type="NCBI Taxonomy" id="1917180"/>
    <lineage>
        <taxon>Bacteria</taxon>
        <taxon>Bacillati</taxon>
        <taxon>Bacillota</taxon>
        <taxon>Bacilli</taxon>
        <taxon>Bacillales</taxon>
        <taxon>Bacillaceae</taxon>
        <taxon>Mesobacillus</taxon>
    </lineage>
</organism>
<evidence type="ECO:0000313" key="2">
    <source>
        <dbReference type="Proteomes" id="UP000265816"/>
    </source>
</evidence>